<evidence type="ECO:0000313" key="1">
    <source>
        <dbReference type="EMBL" id="RNE95686.1"/>
    </source>
</evidence>
<organism evidence="1 2">
    <name type="scientific">Trypanosoma conorhini</name>
    <dbReference type="NCBI Taxonomy" id="83891"/>
    <lineage>
        <taxon>Eukaryota</taxon>
        <taxon>Discoba</taxon>
        <taxon>Euglenozoa</taxon>
        <taxon>Kinetoplastea</taxon>
        <taxon>Metakinetoplastina</taxon>
        <taxon>Trypanosomatida</taxon>
        <taxon>Trypanosomatidae</taxon>
        <taxon>Trypanosoma</taxon>
    </lineage>
</organism>
<dbReference type="AlphaFoldDB" id="A0A3R7MUU6"/>
<dbReference type="GeneID" id="40323556"/>
<accession>A0A3R7MUU6</accession>
<comment type="caution">
    <text evidence="1">The sequence shown here is derived from an EMBL/GenBank/DDBJ whole genome shotgun (WGS) entry which is preliminary data.</text>
</comment>
<protein>
    <submittedName>
        <fullName evidence="1">Uncharacterized protein</fullName>
    </submittedName>
</protein>
<sequence>MFSFEDVPTCSLMLKALVGHDLWRLAISLWSWNPNDAVGESLIDELVSNNLWEQSISVLHQIIAKENVSGDSKKIEKNDIAEADDVDNEVVLALNDAIRLANDPTFIPAEEKRRRGSIPHLVNSMLPLKCQWQHAISVLARLSERDISLETRKEILDVAAARSAYQGGNLVDTFRWIKESEHVWHSKSLQRTFFRCAFALESYEDAISILEVLSKEGVEEIPAVGLQDFCKCFIREYNQGRCVELLDRFAVVILRCASRIYSEETRAQLRDFFRSNAVDTTVLDVVDLLERTRGTTLVFGERSLLEDIPTTATDIDSAATALLHKGHWKASLELFGRLVETKPLNKKEEILIEAARASLGSWRTAILFIA</sequence>
<proteinExistence type="predicted"/>
<keyword evidence="2" id="KW-1185">Reference proteome</keyword>
<gene>
    <name evidence="1" type="ORF">Tco025E_09945</name>
</gene>
<evidence type="ECO:0000313" key="2">
    <source>
        <dbReference type="Proteomes" id="UP000284403"/>
    </source>
</evidence>
<reference evidence="1 2" key="1">
    <citation type="journal article" date="2018" name="BMC Genomics">
        <title>Genomic comparison of Trypanosoma conorhini and Trypanosoma rangeli to Trypanosoma cruzi strains of high and low virulence.</title>
        <authorList>
            <person name="Bradwell K.R."/>
            <person name="Koparde V.N."/>
            <person name="Matveyev A.V."/>
            <person name="Serrano M.G."/>
            <person name="Alves J.M."/>
            <person name="Parikh H."/>
            <person name="Huang B."/>
            <person name="Lee V."/>
            <person name="Espinosa-Alvarez O."/>
            <person name="Ortiz P.A."/>
            <person name="Costa-Martins A.G."/>
            <person name="Teixeira M.M."/>
            <person name="Buck G.A."/>
        </authorList>
    </citation>
    <scope>NUCLEOTIDE SEQUENCE [LARGE SCALE GENOMIC DNA]</scope>
    <source>
        <strain evidence="1 2">025E</strain>
    </source>
</reference>
<dbReference type="EMBL" id="MKKU01001388">
    <property type="protein sequence ID" value="RNE95686.1"/>
    <property type="molecule type" value="Genomic_DNA"/>
</dbReference>
<dbReference type="RefSeq" id="XP_029223127.1">
    <property type="nucleotide sequence ID" value="XM_029376747.1"/>
</dbReference>
<dbReference type="Proteomes" id="UP000284403">
    <property type="component" value="Unassembled WGS sequence"/>
</dbReference>
<name>A0A3R7MUU6_9TRYP</name>
<dbReference type="OrthoDB" id="271434at2759"/>